<evidence type="ECO:0000256" key="6">
    <source>
        <dbReference type="SAM" id="Coils"/>
    </source>
</evidence>
<keyword evidence="5" id="KW-0539">Nucleus</keyword>
<dbReference type="GO" id="GO:0006338">
    <property type="term" value="P:chromatin remodeling"/>
    <property type="evidence" value="ECO:0007669"/>
    <property type="project" value="InterPro"/>
</dbReference>
<dbReference type="InterPro" id="IPR001005">
    <property type="entry name" value="SANT/Myb"/>
</dbReference>
<dbReference type="HOGENOM" id="CLU_030858_0_0_1"/>
<evidence type="ECO:0000256" key="1">
    <source>
        <dbReference type="ARBA" id="ARBA00004123"/>
    </source>
</evidence>
<keyword evidence="6" id="KW-0175">Coiled coil</keyword>
<feature type="domain" description="Myb-like" evidence="9">
    <location>
        <begin position="232"/>
        <end position="291"/>
    </location>
</feature>
<evidence type="ECO:0000313" key="10">
    <source>
        <dbReference type="EMBL" id="CCA21510.1"/>
    </source>
</evidence>
<feature type="coiled-coil region" evidence="6">
    <location>
        <begin position="372"/>
        <end position="406"/>
    </location>
</feature>
<evidence type="ECO:0000259" key="9">
    <source>
        <dbReference type="SMART" id="SM00717"/>
    </source>
</evidence>
<dbReference type="AlphaFoldDB" id="F0WJQ9"/>
<dbReference type="PANTHER" id="PTHR12855:SF10">
    <property type="entry name" value="DNA METHYLTRANSFERASE 1-ASSOCIATED PROTEIN 1"/>
    <property type="match status" value="1"/>
</dbReference>
<evidence type="ECO:0000256" key="5">
    <source>
        <dbReference type="ARBA" id="ARBA00023242"/>
    </source>
</evidence>
<name>F0WJQ9_9STRA</name>
<evidence type="ECO:0000256" key="2">
    <source>
        <dbReference type="ARBA" id="ARBA00022853"/>
    </source>
</evidence>
<dbReference type="InterPro" id="IPR027109">
    <property type="entry name" value="Swc4/Dmap1"/>
</dbReference>
<dbReference type="GO" id="GO:0000812">
    <property type="term" value="C:Swr1 complex"/>
    <property type="evidence" value="ECO:0007669"/>
    <property type="project" value="TreeGrafter"/>
</dbReference>
<dbReference type="Gene3D" id="1.10.10.60">
    <property type="entry name" value="Homeodomain-like"/>
    <property type="match status" value="1"/>
</dbReference>
<evidence type="ECO:0000256" key="8">
    <source>
        <dbReference type="SAM" id="Phobius"/>
    </source>
</evidence>
<dbReference type="Pfam" id="PF05499">
    <property type="entry name" value="DMAP1"/>
    <property type="match status" value="1"/>
</dbReference>
<reference evidence="10" key="2">
    <citation type="submission" date="2011-02" db="EMBL/GenBank/DDBJ databases">
        <authorList>
            <person name="MacLean D."/>
        </authorList>
    </citation>
    <scope>NUCLEOTIDE SEQUENCE</scope>
</reference>
<dbReference type="EMBL" id="FR824170">
    <property type="protein sequence ID" value="CCA21510.1"/>
    <property type="molecule type" value="Genomic_DNA"/>
</dbReference>
<dbReference type="GO" id="GO:0035267">
    <property type="term" value="C:NuA4 histone acetyltransferase complex"/>
    <property type="evidence" value="ECO:0007669"/>
    <property type="project" value="InterPro"/>
</dbReference>
<feature type="coiled-coil region" evidence="6">
    <location>
        <begin position="475"/>
        <end position="502"/>
    </location>
</feature>
<keyword evidence="4" id="KW-0804">Transcription</keyword>
<keyword evidence="8" id="KW-0812">Transmembrane</keyword>
<dbReference type="GO" id="GO:0003714">
    <property type="term" value="F:transcription corepressor activity"/>
    <property type="evidence" value="ECO:0007669"/>
    <property type="project" value="TreeGrafter"/>
</dbReference>
<dbReference type="PANTHER" id="PTHR12855">
    <property type="entry name" value="DNA METHYLTRANSFERASE 1-ASSOCIATED PROTEIN 1 FAMILY MEMBER"/>
    <property type="match status" value="1"/>
</dbReference>
<comment type="subcellular location">
    <subcellularLocation>
        <location evidence="1">Nucleus</location>
    </subcellularLocation>
</comment>
<dbReference type="GO" id="GO:0000122">
    <property type="term" value="P:negative regulation of transcription by RNA polymerase II"/>
    <property type="evidence" value="ECO:0007669"/>
    <property type="project" value="TreeGrafter"/>
</dbReference>
<dbReference type="SMART" id="SM00717">
    <property type="entry name" value="SANT"/>
    <property type="match status" value="1"/>
</dbReference>
<evidence type="ECO:0000256" key="3">
    <source>
        <dbReference type="ARBA" id="ARBA00023015"/>
    </source>
</evidence>
<dbReference type="InterPro" id="IPR032563">
    <property type="entry name" value="DAMP1_SANT-like"/>
</dbReference>
<protein>
    <submittedName>
        <fullName evidence="10">Uncharacterized protein AlNc14C125G6785</fullName>
    </submittedName>
</protein>
<feature type="region of interest" description="Disordered" evidence="7">
    <location>
        <begin position="549"/>
        <end position="577"/>
    </location>
</feature>
<accession>F0WJQ9</accession>
<keyword evidence="2" id="KW-0156">Chromatin regulator</keyword>
<keyword evidence="3" id="KW-0805">Transcription regulation</keyword>
<dbReference type="GO" id="GO:0006281">
    <property type="term" value="P:DNA repair"/>
    <property type="evidence" value="ECO:0007669"/>
    <property type="project" value="InterPro"/>
</dbReference>
<evidence type="ECO:0000256" key="7">
    <source>
        <dbReference type="SAM" id="MobiDB-lite"/>
    </source>
</evidence>
<evidence type="ECO:0000256" key="4">
    <source>
        <dbReference type="ARBA" id="ARBA00023163"/>
    </source>
</evidence>
<keyword evidence="8" id="KW-1133">Transmembrane helix</keyword>
<keyword evidence="8" id="KW-0472">Membrane</keyword>
<gene>
    <name evidence="10" type="primary">AlNc14C125G6785</name>
    <name evidence="10" type="ORF">ALNC14_076530</name>
</gene>
<reference evidence="10" key="1">
    <citation type="journal article" date="2011" name="PLoS Biol.">
        <title>Gene gain and loss during evolution of obligate parasitism in the white rust pathogen of Arabidopsis thaliana.</title>
        <authorList>
            <person name="Kemen E."/>
            <person name="Gardiner A."/>
            <person name="Schultz-Larsen T."/>
            <person name="Kemen A.C."/>
            <person name="Balmuth A.L."/>
            <person name="Robert-Seilaniantz A."/>
            <person name="Bailey K."/>
            <person name="Holub E."/>
            <person name="Studholme D.J."/>
            <person name="Maclean D."/>
            <person name="Jones J.D."/>
        </authorList>
    </citation>
    <scope>NUCLEOTIDE SEQUENCE</scope>
</reference>
<feature type="transmembrane region" description="Helical" evidence="8">
    <location>
        <begin position="21"/>
        <end position="39"/>
    </location>
</feature>
<organism evidence="10">
    <name type="scientific">Albugo laibachii Nc14</name>
    <dbReference type="NCBI Taxonomy" id="890382"/>
    <lineage>
        <taxon>Eukaryota</taxon>
        <taxon>Sar</taxon>
        <taxon>Stramenopiles</taxon>
        <taxon>Oomycota</taxon>
        <taxon>Peronosporomycetes</taxon>
        <taxon>Albuginales</taxon>
        <taxon>Albuginaceae</taxon>
        <taxon>Albugo</taxon>
    </lineage>
</organism>
<sequence>MAGKEANKMYLRPRIRRVVPLMDIGMAIILGTVSGIYIFKDTFKRFQDTETDASDIQEQDDKPQLSVLSPKLRNLHNFIMGDVAQILGINTESHAALEKAHTPTNGTKPPSKKLTGMQREVLGLMENSYRSHHAFYPSIPKQSLQQKWKAHRSFPAIKWKKLSFQNPARKGLPGEINSEVSNQRGPLILQHWVKAHNSSMEYTFARFNITCVTTTYTDEEYTNCIEKHTDPLMKTWTKPQTDLLFQLCQQYDLRWFVIADRWLSRKKLSDVAQSTWTLEDLKYRYYELTRVLATYREQQSTIDKTIKVEPPRNETPLIEGVKIEPTLMRANQPAESRPVLDNPALSIDPHFSFNLLYEKQRKSQLERAFRRSIEEDKEIHALNEELRDLEQQLKKTAGKVDAKKKKELAIVGLSARELPVGVFLRSICVTNCPIKGKMLQKMQAVLSELGLPARPMPTQSVCEMFDTLRKDIVGLLSLRKHLEMKQKELSTLQNRYHSLTGETYKPLGIHPLKQADLENNILHGGSGQVEATQVSVNDTPTAFTGKAMKQAGKTARNATKRRQSVAIGSGFKRNKKA</sequence>
<dbReference type="InterPro" id="IPR008468">
    <property type="entry name" value="DMAP1"/>
</dbReference>
<dbReference type="Pfam" id="PF16282">
    <property type="entry name" value="SANT_DAMP1_like"/>
    <property type="match status" value="1"/>
</dbReference>
<proteinExistence type="predicted"/>